<dbReference type="GO" id="GO:0015074">
    <property type="term" value="P:DNA integration"/>
    <property type="evidence" value="ECO:0007669"/>
    <property type="project" value="UniProtKB-KW"/>
</dbReference>
<organism evidence="6 7">
    <name type="scientific">Stappia taiwanensis</name>
    <dbReference type="NCBI Taxonomy" id="992267"/>
    <lineage>
        <taxon>Bacteria</taxon>
        <taxon>Pseudomonadati</taxon>
        <taxon>Pseudomonadota</taxon>
        <taxon>Alphaproteobacteria</taxon>
        <taxon>Hyphomicrobiales</taxon>
        <taxon>Stappiaceae</taxon>
        <taxon>Stappia</taxon>
    </lineage>
</organism>
<dbReference type="PANTHER" id="PTHR30349">
    <property type="entry name" value="PHAGE INTEGRASE-RELATED"/>
    <property type="match status" value="1"/>
</dbReference>
<dbReference type="AlphaFoldDB" id="A0A838XTJ5"/>
<comment type="similarity">
    <text evidence="1">Belongs to the 'phage' integrase family.</text>
</comment>
<dbReference type="Gene3D" id="1.10.443.10">
    <property type="entry name" value="Intergrase catalytic core"/>
    <property type="match status" value="1"/>
</dbReference>
<dbReference type="GO" id="GO:0006310">
    <property type="term" value="P:DNA recombination"/>
    <property type="evidence" value="ECO:0007669"/>
    <property type="project" value="UniProtKB-KW"/>
</dbReference>
<evidence type="ECO:0000313" key="7">
    <source>
        <dbReference type="Proteomes" id="UP000559404"/>
    </source>
</evidence>
<dbReference type="Pfam" id="PF00589">
    <property type="entry name" value="Phage_integrase"/>
    <property type="match status" value="1"/>
</dbReference>
<dbReference type="GO" id="GO:0003677">
    <property type="term" value="F:DNA binding"/>
    <property type="evidence" value="ECO:0007669"/>
    <property type="project" value="UniProtKB-KW"/>
</dbReference>
<comment type="caution">
    <text evidence="6">The sequence shown here is derived from an EMBL/GenBank/DDBJ whole genome shotgun (WGS) entry which is preliminary data.</text>
</comment>
<dbReference type="Gene3D" id="1.10.150.130">
    <property type="match status" value="1"/>
</dbReference>
<accession>A0A838XTJ5</accession>
<dbReference type="InterPro" id="IPR010998">
    <property type="entry name" value="Integrase_recombinase_N"/>
</dbReference>
<keyword evidence="7" id="KW-1185">Reference proteome</keyword>
<keyword evidence="2" id="KW-0229">DNA integration</keyword>
<evidence type="ECO:0000256" key="2">
    <source>
        <dbReference type="ARBA" id="ARBA00022908"/>
    </source>
</evidence>
<reference evidence="6 7" key="2">
    <citation type="submission" date="2020-08" db="EMBL/GenBank/DDBJ databases">
        <title>Stappia taiwanensis sp. nov., isolated from a coastal thermal spring.</title>
        <authorList>
            <person name="Kampfer P."/>
        </authorList>
    </citation>
    <scope>NUCLEOTIDE SEQUENCE [LARGE SCALE GENOMIC DNA]</scope>
    <source>
        <strain evidence="6 7">DSM 23284</strain>
    </source>
</reference>
<dbReference type="Pfam" id="PF20172">
    <property type="entry name" value="DUF6538"/>
    <property type="match status" value="1"/>
</dbReference>
<gene>
    <name evidence="6" type="ORF">H1W37_19020</name>
</gene>
<dbReference type="InterPro" id="IPR011010">
    <property type="entry name" value="DNA_brk_join_enz"/>
</dbReference>
<dbReference type="RefSeq" id="WP_181761955.1">
    <property type="nucleotide sequence ID" value="NZ_BMCR01000003.1"/>
</dbReference>
<dbReference type="PROSITE" id="PS51898">
    <property type="entry name" value="TYR_RECOMBINASE"/>
    <property type="match status" value="1"/>
</dbReference>
<feature type="domain" description="Tyr recombinase" evidence="5">
    <location>
        <begin position="327"/>
        <end position="525"/>
    </location>
</feature>
<dbReference type="InterPro" id="IPR050090">
    <property type="entry name" value="Tyrosine_recombinase_XerCD"/>
</dbReference>
<dbReference type="PANTHER" id="PTHR30349:SF41">
    <property type="entry name" value="INTEGRASE_RECOMBINASE PROTEIN MJ0367-RELATED"/>
    <property type="match status" value="1"/>
</dbReference>
<dbReference type="EMBL" id="JACEON010000024">
    <property type="protein sequence ID" value="MBA4613755.1"/>
    <property type="molecule type" value="Genomic_DNA"/>
</dbReference>
<protein>
    <submittedName>
        <fullName evidence="6">Tyrosine-type recombinase/integrase</fullName>
    </submittedName>
</protein>
<dbReference type="SUPFAM" id="SSF56349">
    <property type="entry name" value="DNA breaking-rejoining enzymes"/>
    <property type="match status" value="1"/>
</dbReference>
<evidence type="ECO:0000256" key="3">
    <source>
        <dbReference type="ARBA" id="ARBA00023125"/>
    </source>
</evidence>
<evidence type="ECO:0000256" key="1">
    <source>
        <dbReference type="ARBA" id="ARBA00008857"/>
    </source>
</evidence>
<sequence length="536" mass="59851">MAGRIRYLHEDTRGRFYARMSVPAELRDVLGKRELLKALGGDRQVALRALPEVIVGFQRQIENAQAAHQSDQAVAIAVEQATPLTVEEIGALHYASRLELDEQLRDLAPAYARIGIDDGHVADVRAIGAGAASNDLIEGIFGREIENMRRNGTYSCSVGGADWRRLARHLAYAELEVLKRMFERDGAELVTTHPQWVLDHLPRPKVQTQETAAADIEPRETSLRELFRLYRRAMTGGAGNDRTTRSYTPKIENLIEFLGADDATLVTNRKLSDWVTHLRDEKGLEPKTINGGYLNAVKATLNWASRHGHIEPINITASVPMRRKRLNREKGYTAEEATRALQFAYSYARPADTRESEQLSAAKRWAPWLAHFTGARIGEITQLRKQDISERDGIAVMRITPDAGTTKTGLYRDVPLHRQLIEQGFLKFVEGAADGPLFYPTRAEKQDPVKSAETISNRVAKWLKGADLVPAGVAPLHGFRHAFKTNARIHGLSDRVADAIQGHAGRTAGDDYGDVTIEVKKREIEKLPDVEFVDRN</sequence>
<dbReference type="InterPro" id="IPR002104">
    <property type="entry name" value="Integrase_catalytic"/>
</dbReference>
<dbReference type="InterPro" id="IPR013762">
    <property type="entry name" value="Integrase-like_cat_sf"/>
</dbReference>
<dbReference type="Proteomes" id="UP000559404">
    <property type="component" value="Unassembled WGS sequence"/>
</dbReference>
<dbReference type="InterPro" id="IPR046668">
    <property type="entry name" value="DUF6538"/>
</dbReference>
<keyword evidence="4" id="KW-0233">DNA recombination</keyword>
<evidence type="ECO:0000256" key="4">
    <source>
        <dbReference type="ARBA" id="ARBA00023172"/>
    </source>
</evidence>
<reference evidence="6 7" key="1">
    <citation type="submission" date="2020-07" db="EMBL/GenBank/DDBJ databases">
        <authorList>
            <person name="Li M."/>
        </authorList>
    </citation>
    <scope>NUCLEOTIDE SEQUENCE [LARGE SCALE GENOMIC DNA]</scope>
    <source>
        <strain evidence="6 7">DSM 23284</strain>
    </source>
</reference>
<keyword evidence="3" id="KW-0238">DNA-binding</keyword>
<evidence type="ECO:0000259" key="5">
    <source>
        <dbReference type="PROSITE" id="PS51898"/>
    </source>
</evidence>
<proteinExistence type="inferred from homology"/>
<name>A0A838XTJ5_9HYPH</name>
<evidence type="ECO:0000313" key="6">
    <source>
        <dbReference type="EMBL" id="MBA4613755.1"/>
    </source>
</evidence>